<evidence type="ECO:0000313" key="7">
    <source>
        <dbReference type="EMBL" id="CAA9522188.1"/>
    </source>
</evidence>
<feature type="transmembrane region" description="Helical" evidence="6">
    <location>
        <begin position="460"/>
        <end position="483"/>
    </location>
</feature>
<dbReference type="Pfam" id="PF13520">
    <property type="entry name" value="AA_permease_2"/>
    <property type="match status" value="1"/>
</dbReference>
<evidence type="ECO:0000256" key="2">
    <source>
        <dbReference type="ARBA" id="ARBA00022475"/>
    </source>
</evidence>
<dbReference type="AlphaFoldDB" id="A0A6J4TFX4"/>
<dbReference type="InterPro" id="IPR050367">
    <property type="entry name" value="APC_superfamily"/>
</dbReference>
<feature type="transmembrane region" description="Helical" evidence="6">
    <location>
        <begin position="311"/>
        <end position="336"/>
    </location>
</feature>
<feature type="transmembrane region" description="Helical" evidence="6">
    <location>
        <begin position="262"/>
        <end position="283"/>
    </location>
</feature>
<feature type="transmembrane region" description="Helical" evidence="6">
    <location>
        <begin position="221"/>
        <end position="241"/>
    </location>
</feature>
<evidence type="ECO:0000256" key="1">
    <source>
        <dbReference type="ARBA" id="ARBA00004651"/>
    </source>
</evidence>
<reference evidence="7" key="1">
    <citation type="submission" date="2020-02" db="EMBL/GenBank/DDBJ databases">
        <authorList>
            <person name="Meier V. D."/>
        </authorList>
    </citation>
    <scope>NUCLEOTIDE SEQUENCE</scope>
    <source>
        <strain evidence="7">AVDCRST_MAG53</strain>
    </source>
</reference>
<dbReference type="GO" id="GO:0022857">
    <property type="term" value="F:transmembrane transporter activity"/>
    <property type="evidence" value="ECO:0007669"/>
    <property type="project" value="InterPro"/>
</dbReference>
<keyword evidence="3 6" id="KW-0812">Transmembrane</keyword>
<sequence>MSASSAPAPGRASVDGSVPGAKGLRSGALGFVSNVVIGVASTAPGYSLAATLGFVIAIDGVGVAAPSVFLVAFLPMLFIATAYLFMNRADPDCGTTFTWVTRALGPYLGWMGGWGLVAAGTIVMANLGQIAGLYTFRLLGLEGAAESTAAVTALGVLFIAAMTLVCVIGIELSVRTQVLLLGAELVALVLFAVVALVKVYAGDAGPQSIEPALGWLNPFELESTEALAAGVLLAVFIYWGWDATVSVNEESVNPSTTPGKAAVGSTLVLLGIYVLVAVAAQAFNGPAGLADADDALGVLAAGVFGTPLDKLVVIAVLTSAAASCLTTILPNARTALSMARHGAAPRALGAVHPRSQTPHVSTLLFGALAIGWYVTLTLISEDILGDSIAALGLMISFYYALTGYACVVYYRRELFKSARNLILVGVAPLTGATLLALLFYRSCRDLSAPDAGSGTFLGVGTPLVVGLGFLLLGAALMISWRLLGHREFFSRRREVADPAVLARETVA</sequence>
<proteinExistence type="predicted"/>
<dbReference type="GO" id="GO:0005886">
    <property type="term" value="C:plasma membrane"/>
    <property type="evidence" value="ECO:0007669"/>
    <property type="project" value="UniProtKB-SubCell"/>
</dbReference>
<name>A0A6J4TFX4_9ACTN</name>
<dbReference type="PANTHER" id="PTHR42770">
    <property type="entry name" value="AMINO ACID TRANSPORTER-RELATED"/>
    <property type="match status" value="1"/>
</dbReference>
<evidence type="ECO:0000256" key="5">
    <source>
        <dbReference type="ARBA" id="ARBA00023136"/>
    </source>
</evidence>
<dbReference type="PANTHER" id="PTHR42770:SF7">
    <property type="entry name" value="MEMBRANE PROTEIN"/>
    <property type="match status" value="1"/>
</dbReference>
<dbReference type="Gene3D" id="1.20.1740.10">
    <property type="entry name" value="Amino acid/polyamine transporter I"/>
    <property type="match status" value="1"/>
</dbReference>
<keyword evidence="2" id="KW-1003">Cell membrane</keyword>
<dbReference type="InterPro" id="IPR002293">
    <property type="entry name" value="AA/rel_permease1"/>
</dbReference>
<feature type="transmembrane region" description="Helical" evidence="6">
    <location>
        <begin position="148"/>
        <end position="172"/>
    </location>
</feature>
<feature type="transmembrane region" description="Helical" evidence="6">
    <location>
        <begin position="107"/>
        <end position="128"/>
    </location>
</feature>
<feature type="transmembrane region" description="Helical" evidence="6">
    <location>
        <begin position="421"/>
        <end position="440"/>
    </location>
</feature>
<keyword evidence="5 6" id="KW-0472">Membrane</keyword>
<dbReference type="PIRSF" id="PIRSF006060">
    <property type="entry name" value="AA_transporter"/>
    <property type="match status" value="1"/>
</dbReference>
<feature type="transmembrane region" description="Helical" evidence="6">
    <location>
        <begin position="388"/>
        <end position="409"/>
    </location>
</feature>
<evidence type="ECO:0000256" key="4">
    <source>
        <dbReference type="ARBA" id="ARBA00022989"/>
    </source>
</evidence>
<feature type="transmembrane region" description="Helical" evidence="6">
    <location>
        <begin position="357"/>
        <end position="376"/>
    </location>
</feature>
<feature type="transmembrane region" description="Helical" evidence="6">
    <location>
        <begin position="31"/>
        <end position="58"/>
    </location>
</feature>
<accession>A0A6J4TFX4</accession>
<feature type="transmembrane region" description="Helical" evidence="6">
    <location>
        <begin position="179"/>
        <end position="201"/>
    </location>
</feature>
<organism evidence="7">
    <name type="scientific">uncultured Solirubrobacteraceae bacterium</name>
    <dbReference type="NCBI Taxonomy" id="1162706"/>
    <lineage>
        <taxon>Bacteria</taxon>
        <taxon>Bacillati</taxon>
        <taxon>Actinomycetota</taxon>
        <taxon>Thermoleophilia</taxon>
        <taxon>Solirubrobacterales</taxon>
        <taxon>Solirubrobacteraceae</taxon>
        <taxon>environmental samples</taxon>
    </lineage>
</organism>
<protein>
    <submittedName>
        <fullName evidence="7">Uncharacterized amino acid permease, GabP family</fullName>
    </submittedName>
</protein>
<comment type="subcellular location">
    <subcellularLocation>
        <location evidence="1">Cell membrane</location>
        <topology evidence="1">Multi-pass membrane protein</topology>
    </subcellularLocation>
</comment>
<gene>
    <name evidence="7" type="ORF">AVDCRST_MAG53-3393</name>
</gene>
<keyword evidence="4 6" id="KW-1133">Transmembrane helix</keyword>
<feature type="transmembrane region" description="Helical" evidence="6">
    <location>
        <begin position="64"/>
        <end position="86"/>
    </location>
</feature>
<evidence type="ECO:0000256" key="6">
    <source>
        <dbReference type="SAM" id="Phobius"/>
    </source>
</evidence>
<dbReference type="EMBL" id="CADCVR010000105">
    <property type="protein sequence ID" value="CAA9522188.1"/>
    <property type="molecule type" value="Genomic_DNA"/>
</dbReference>
<evidence type="ECO:0000256" key="3">
    <source>
        <dbReference type="ARBA" id="ARBA00022692"/>
    </source>
</evidence>